<sequence length="496" mass="53596">MPISGSRLIAAGKDPSFDRSPASLLVVSHALVASKHLFIPMLRGWDIHTTTSTLQASITFISTKKGIASFGKGEIPRISRHVRIDISITMLSFQNVIHIGYFILIIFATTVISEERHVRQVSLDDLIHSALQLVKPIFDTSEPLRDPDSPMIPKKSAQDDVVGSFDSRAQAALGVEEESGFKDAPICRGNSQLCKFIACSAHNFKHDQSFANLNLAAQLMSDKKLRKTITNNPESVVSVCREQGLSDGQCRIFAQGFQVIDRFITVVEPAEGGSGAAADNPNAKQTVRGTPVINNEPLMDSIPHPLRPIGRGHPPILGSRTWSTHVNRALSTDPTERIIPAPPTHVATRMVKTAEQRTPFVFSNNDGAGIFAPMASAPIPIQPVISRPMAKVPQGAGIAFSSDWDAELDQLLSIPPRPREKRDTDYYDQVEEHSGNGPATSGAEHSEGESGVGHGLTGTDDYYDQVEGEKKPSGSARSGSQAPSGYQPMNCFALLG</sequence>
<reference evidence="2" key="1">
    <citation type="journal article" date="2013" name="Genetics">
        <title>The draft genome and transcriptome of Panagrellus redivivus are shaped by the harsh demands of a free-living lifestyle.</title>
        <authorList>
            <person name="Srinivasan J."/>
            <person name="Dillman A.R."/>
            <person name="Macchietto M.G."/>
            <person name="Heikkinen L."/>
            <person name="Lakso M."/>
            <person name="Fracchia K.M."/>
            <person name="Antoshechkin I."/>
            <person name="Mortazavi A."/>
            <person name="Wong G."/>
            <person name="Sternberg P.W."/>
        </authorList>
    </citation>
    <scope>NUCLEOTIDE SEQUENCE [LARGE SCALE GENOMIC DNA]</scope>
    <source>
        <strain evidence="2">MT8872</strain>
    </source>
</reference>
<keyword evidence="2" id="KW-1185">Reference proteome</keyword>
<dbReference type="WBParaSite" id="Pan_g244.t1">
    <property type="protein sequence ID" value="Pan_g244.t1"/>
    <property type="gene ID" value="Pan_g244"/>
</dbReference>
<proteinExistence type="predicted"/>
<evidence type="ECO:0000313" key="3">
    <source>
        <dbReference type="WBParaSite" id="Pan_g244.t1"/>
    </source>
</evidence>
<protein>
    <submittedName>
        <fullName evidence="3">SCA7 domain-containing protein</fullName>
    </submittedName>
</protein>
<dbReference type="AlphaFoldDB" id="A0A7E4VS97"/>
<feature type="compositionally biased region" description="Polar residues" evidence="1">
    <location>
        <begin position="475"/>
        <end position="484"/>
    </location>
</feature>
<accession>A0A7E4VS97</accession>
<reference evidence="3" key="2">
    <citation type="submission" date="2020-10" db="UniProtKB">
        <authorList>
            <consortium name="WormBaseParasite"/>
        </authorList>
    </citation>
    <scope>IDENTIFICATION</scope>
</reference>
<feature type="compositionally biased region" description="Basic and acidic residues" evidence="1">
    <location>
        <begin position="417"/>
        <end position="434"/>
    </location>
</feature>
<evidence type="ECO:0000256" key="1">
    <source>
        <dbReference type="SAM" id="MobiDB-lite"/>
    </source>
</evidence>
<feature type="region of interest" description="Disordered" evidence="1">
    <location>
        <begin position="411"/>
        <end position="489"/>
    </location>
</feature>
<evidence type="ECO:0000313" key="2">
    <source>
        <dbReference type="Proteomes" id="UP000492821"/>
    </source>
</evidence>
<organism evidence="2 3">
    <name type="scientific">Panagrellus redivivus</name>
    <name type="common">Microworm</name>
    <dbReference type="NCBI Taxonomy" id="6233"/>
    <lineage>
        <taxon>Eukaryota</taxon>
        <taxon>Metazoa</taxon>
        <taxon>Ecdysozoa</taxon>
        <taxon>Nematoda</taxon>
        <taxon>Chromadorea</taxon>
        <taxon>Rhabditida</taxon>
        <taxon>Tylenchina</taxon>
        <taxon>Panagrolaimomorpha</taxon>
        <taxon>Panagrolaimoidea</taxon>
        <taxon>Panagrolaimidae</taxon>
        <taxon>Panagrellus</taxon>
    </lineage>
</organism>
<dbReference type="Proteomes" id="UP000492821">
    <property type="component" value="Unassembled WGS sequence"/>
</dbReference>
<name>A0A7E4VS97_PANRE</name>